<evidence type="ECO:0000313" key="4">
    <source>
        <dbReference type="EMBL" id="QIW99962.1"/>
    </source>
</evidence>
<accession>A0A6H0XYX8</accession>
<keyword evidence="5" id="KW-1185">Reference proteome</keyword>
<dbReference type="GO" id="GO:0007064">
    <property type="term" value="P:mitotic sister chromatid cohesion"/>
    <property type="evidence" value="ECO:0007669"/>
    <property type="project" value="TreeGrafter"/>
</dbReference>
<evidence type="ECO:0000256" key="1">
    <source>
        <dbReference type="ARBA" id="ARBA00022679"/>
    </source>
</evidence>
<name>A0A6H0XYX8_9PEZI</name>
<dbReference type="Pfam" id="PF00583">
    <property type="entry name" value="Acetyltransf_1"/>
    <property type="match status" value="1"/>
</dbReference>
<dbReference type="AlphaFoldDB" id="A0A6H0XYX8"/>
<sequence length="238" mass="26269">MTQTLLEQWVQRSSKKPIEAVSVTESAATGYIVTTVDKSDVPATSSPIQEVNKLYDQLPPNVILSTPEKEDIPRLKRLNSLLLPIPYPESFYKEIVSDLQAQSLTLLAFWKGSTVSEDSTLSKGQLIGAVRCRLLPSNGSPGSNGPMLYLSTLVLLSPYRSLGIASHMLNVLIRRGVQEYGVTSIGAHVWDANTAALEWYHKRGFKEVGHEPEYYRKLNPQGAKIMSRQLSVLDLTGG</sequence>
<keyword evidence="1" id="KW-0808">Transferase</keyword>
<feature type="domain" description="N-acetyltransferase" evidence="3">
    <location>
        <begin position="62"/>
        <end position="231"/>
    </location>
</feature>
<dbReference type="OrthoDB" id="47374at2759"/>
<dbReference type="PANTHER" id="PTHR42919:SF8">
    <property type="entry name" value="N-ALPHA-ACETYLTRANSFERASE 50"/>
    <property type="match status" value="1"/>
</dbReference>
<dbReference type="CDD" id="cd04301">
    <property type="entry name" value="NAT_SF"/>
    <property type="match status" value="1"/>
</dbReference>
<gene>
    <name evidence="4" type="ORF">AMS68_005480</name>
</gene>
<dbReference type="InterPro" id="IPR051556">
    <property type="entry name" value="N-term/lysine_N-AcTrnsfr"/>
</dbReference>
<dbReference type="EMBL" id="CP051142">
    <property type="protein sequence ID" value="QIW99962.1"/>
    <property type="molecule type" value="Genomic_DNA"/>
</dbReference>
<dbReference type="Gene3D" id="3.40.630.30">
    <property type="match status" value="1"/>
</dbReference>
<dbReference type="Proteomes" id="UP000503462">
    <property type="component" value="Chromosome 4"/>
</dbReference>
<keyword evidence="2" id="KW-0012">Acyltransferase</keyword>
<evidence type="ECO:0000313" key="5">
    <source>
        <dbReference type="Proteomes" id="UP000503462"/>
    </source>
</evidence>
<dbReference type="PANTHER" id="PTHR42919">
    <property type="entry name" value="N-ALPHA-ACETYLTRANSFERASE"/>
    <property type="match status" value="1"/>
</dbReference>
<protein>
    <recommendedName>
        <fullName evidence="3">N-acetyltransferase domain-containing protein</fullName>
    </recommendedName>
</protein>
<proteinExistence type="predicted"/>
<dbReference type="PROSITE" id="PS51186">
    <property type="entry name" value="GNAT"/>
    <property type="match status" value="1"/>
</dbReference>
<dbReference type="SUPFAM" id="SSF55729">
    <property type="entry name" value="Acyl-CoA N-acyltransferases (Nat)"/>
    <property type="match status" value="1"/>
</dbReference>
<dbReference type="InterPro" id="IPR016181">
    <property type="entry name" value="Acyl_CoA_acyltransferase"/>
</dbReference>
<dbReference type="GO" id="GO:0031415">
    <property type="term" value="C:NatA complex"/>
    <property type="evidence" value="ECO:0007669"/>
    <property type="project" value="TreeGrafter"/>
</dbReference>
<dbReference type="InterPro" id="IPR000182">
    <property type="entry name" value="GNAT_dom"/>
</dbReference>
<dbReference type="GO" id="GO:0016747">
    <property type="term" value="F:acyltransferase activity, transferring groups other than amino-acyl groups"/>
    <property type="evidence" value="ECO:0007669"/>
    <property type="project" value="InterPro"/>
</dbReference>
<organism evidence="4 5">
    <name type="scientific">Peltaster fructicola</name>
    <dbReference type="NCBI Taxonomy" id="286661"/>
    <lineage>
        <taxon>Eukaryota</taxon>
        <taxon>Fungi</taxon>
        <taxon>Dikarya</taxon>
        <taxon>Ascomycota</taxon>
        <taxon>Pezizomycotina</taxon>
        <taxon>Dothideomycetes</taxon>
        <taxon>Dothideomycetes incertae sedis</taxon>
        <taxon>Peltaster</taxon>
    </lineage>
</organism>
<evidence type="ECO:0000256" key="2">
    <source>
        <dbReference type="ARBA" id="ARBA00023315"/>
    </source>
</evidence>
<reference evidence="4 5" key="1">
    <citation type="journal article" date="2016" name="Sci. Rep.">
        <title>Peltaster fructicola genome reveals evolution from an invasive phytopathogen to an ectophytic parasite.</title>
        <authorList>
            <person name="Xu C."/>
            <person name="Chen H."/>
            <person name="Gleason M.L."/>
            <person name="Xu J.R."/>
            <person name="Liu H."/>
            <person name="Zhang R."/>
            <person name="Sun G."/>
        </authorList>
    </citation>
    <scope>NUCLEOTIDE SEQUENCE [LARGE SCALE GENOMIC DNA]</scope>
    <source>
        <strain evidence="4 5">LNHT1506</strain>
    </source>
</reference>
<evidence type="ECO:0000259" key="3">
    <source>
        <dbReference type="PROSITE" id="PS51186"/>
    </source>
</evidence>